<dbReference type="AlphaFoldDB" id="A0AAW1B6B2"/>
<keyword evidence="8" id="KW-1185">Reference proteome</keyword>
<keyword evidence="4 6" id="KW-1133">Transmembrane helix</keyword>
<evidence type="ECO:0000256" key="5">
    <source>
        <dbReference type="ARBA" id="ARBA00023136"/>
    </source>
</evidence>
<reference evidence="7 8" key="1">
    <citation type="journal article" date="2024" name="Proc. Natl. Acad. Sci. U.S.A.">
        <title>The genetic regulatory architecture and epigenomic basis for age-related changes in rattlesnake venom.</title>
        <authorList>
            <person name="Hogan M.P."/>
            <person name="Holding M.L."/>
            <person name="Nystrom G.S."/>
            <person name="Colston T.J."/>
            <person name="Bartlett D.A."/>
            <person name="Mason A.J."/>
            <person name="Ellsworth S.A."/>
            <person name="Rautsaw R.M."/>
            <person name="Lawrence K.C."/>
            <person name="Strickland J.L."/>
            <person name="He B."/>
            <person name="Fraser P."/>
            <person name="Margres M.J."/>
            <person name="Gilbert D.M."/>
            <person name="Gibbs H.L."/>
            <person name="Parkinson C.L."/>
            <person name="Rokyta D.R."/>
        </authorList>
    </citation>
    <scope>NUCLEOTIDE SEQUENCE [LARGE SCALE GENOMIC DNA]</scope>
    <source>
        <strain evidence="7">DRR0105</strain>
    </source>
</reference>
<comment type="subcellular location">
    <subcellularLocation>
        <location evidence="1">Membrane</location>
    </subcellularLocation>
</comment>
<feature type="transmembrane region" description="Helical" evidence="6">
    <location>
        <begin position="41"/>
        <end position="62"/>
    </location>
</feature>
<proteinExistence type="inferred from homology"/>
<dbReference type="EMBL" id="JAOTOJ010000008">
    <property type="protein sequence ID" value="KAK9397624.1"/>
    <property type="molecule type" value="Genomic_DNA"/>
</dbReference>
<name>A0AAW1B6B2_CROAD</name>
<sequence length="193" mass="20679">MDEEMGVHNEGESRGMVVPDTLESGIPGKPPALNVHRLRNLAIASIICGCSCIGVLALIYAVKANEKQKAHSQNAAYHWARKSRLMSCLTRLPPVSVRLATGRCSRRSGRIPLVALVTPRSIEGARTNQIEGAGPGSRRLSLGGGVIQSIEAEAPPGEDLGAPFRAGSAGVDYVTGFPPQRREKEEVLRWLHA</sequence>
<keyword evidence="5 6" id="KW-0472">Membrane</keyword>
<comment type="caution">
    <text evidence="7">The sequence shown here is derived from an EMBL/GenBank/DDBJ whole genome shotgun (WGS) entry which is preliminary data.</text>
</comment>
<protein>
    <submittedName>
        <fullName evidence="7">Transmembrane protein</fullName>
    </submittedName>
</protein>
<dbReference type="GO" id="GO:0016020">
    <property type="term" value="C:membrane"/>
    <property type="evidence" value="ECO:0007669"/>
    <property type="project" value="UniProtKB-SubCell"/>
</dbReference>
<evidence type="ECO:0000256" key="4">
    <source>
        <dbReference type="ARBA" id="ARBA00022989"/>
    </source>
</evidence>
<evidence type="ECO:0000256" key="2">
    <source>
        <dbReference type="ARBA" id="ARBA00006843"/>
    </source>
</evidence>
<dbReference type="InterPro" id="IPR007593">
    <property type="entry name" value="CD225/Dispanin_fam"/>
</dbReference>
<keyword evidence="3 6" id="KW-0812">Transmembrane</keyword>
<evidence type="ECO:0000313" key="8">
    <source>
        <dbReference type="Proteomes" id="UP001474421"/>
    </source>
</evidence>
<dbReference type="Proteomes" id="UP001474421">
    <property type="component" value="Unassembled WGS sequence"/>
</dbReference>
<dbReference type="Pfam" id="PF04505">
    <property type="entry name" value="CD225"/>
    <property type="match status" value="1"/>
</dbReference>
<evidence type="ECO:0000256" key="6">
    <source>
        <dbReference type="SAM" id="Phobius"/>
    </source>
</evidence>
<gene>
    <name evidence="7" type="ORF">NXF25_020985</name>
</gene>
<comment type="similarity">
    <text evidence="2">Belongs to the CD225/Dispanin family.</text>
</comment>
<evidence type="ECO:0000256" key="1">
    <source>
        <dbReference type="ARBA" id="ARBA00004370"/>
    </source>
</evidence>
<evidence type="ECO:0000256" key="3">
    <source>
        <dbReference type="ARBA" id="ARBA00022692"/>
    </source>
</evidence>
<accession>A0AAW1B6B2</accession>
<evidence type="ECO:0000313" key="7">
    <source>
        <dbReference type="EMBL" id="KAK9397624.1"/>
    </source>
</evidence>
<organism evidence="7 8">
    <name type="scientific">Crotalus adamanteus</name>
    <name type="common">Eastern diamondback rattlesnake</name>
    <dbReference type="NCBI Taxonomy" id="8729"/>
    <lineage>
        <taxon>Eukaryota</taxon>
        <taxon>Metazoa</taxon>
        <taxon>Chordata</taxon>
        <taxon>Craniata</taxon>
        <taxon>Vertebrata</taxon>
        <taxon>Euteleostomi</taxon>
        <taxon>Lepidosauria</taxon>
        <taxon>Squamata</taxon>
        <taxon>Bifurcata</taxon>
        <taxon>Unidentata</taxon>
        <taxon>Episquamata</taxon>
        <taxon>Toxicofera</taxon>
        <taxon>Serpentes</taxon>
        <taxon>Colubroidea</taxon>
        <taxon>Viperidae</taxon>
        <taxon>Crotalinae</taxon>
        <taxon>Crotalus</taxon>
    </lineage>
</organism>